<feature type="transmembrane region" description="Helical" evidence="7">
    <location>
        <begin position="982"/>
        <end position="1001"/>
    </location>
</feature>
<name>A0A0D2VHW5_CAPO3</name>
<evidence type="ECO:0000256" key="5">
    <source>
        <dbReference type="ARBA" id="ARBA00023136"/>
    </source>
</evidence>
<feature type="compositionally biased region" description="Low complexity" evidence="6">
    <location>
        <begin position="182"/>
        <end position="196"/>
    </location>
</feature>
<evidence type="ECO:0000313" key="10">
    <source>
        <dbReference type="Proteomes" id="UP000008743"/>
    </source>
</evidence>
<dbReference type="eggNOG" id="KOG2290">
    <property type="taxonomic scope" value="Eukaryota"/>
</dbReference>
<dbReference type="InterPro" id="IPR051512">
    <property type="entry name" value="Inactive_Rhomboid"/>
</dbReference>
<dbReference type="Gene3D" id="1.20.1540.10">
    <property type="entry name" value="Rhomboid-like"/>
    <property type="match status" value="1"/>
</dbReference>
<reference evidence="10" key="1">
    <citation type="submission" date="2011-02" db="EMBL/GenBank/DDBJ databases">
        <title>The Genome Sequence of Capsaspora owczarzaki ATCC 30864.</title>
        <authorList>
            <person name="Russ C."/>
            <person name="Cuomo C."/>
            <person name="Burger G."/>
            <person name="Gray M.W."/>
            <person name="Holland P.W.H."/>
            <person name="King N."/>
            <person name="Lang F.B.F."/>
            <person name="Roger A.J."/>
            <person name="Ruiz-Trillo I."/>
            <person name="Young S.K."/>
            <person name="Zeng Q."/>
            <person name="Gargeya S."/>
            <person name="Alvarado L."/>
            <person name="Berlin A."/>
            <person name="Chapman S.B."/>
            <person name="Chen Z."/>
            <person name="Freedman E."/>
            <person name="Gellesch M."/>
            <person name="Goldberg J."/>
            <person name="Griggs A."/>
            <person name="Gujja S."/>
            <person name="Heilman E."/>
            <person name="Heiman D."/>
            <person name="Howarth C."/>
            <person name="Mehta T."/>
            <person name="Neiman D."/>
            <person name="Pearson M."/>
            <person name="Roberts A."/>
            <person name="Saif S."/>
            <person name="Shea T."/>
            <person name="Shenoy N."/>
            <person name="Sisk P."/>
            <person name="Stolte C."/>
            <person name="Sykes S."/>
            <person name="White J."/>
            <person name="Yandava C."/>
            <person name="Haas B."/>
            <person name="Nusbaum C."/>
            <person name="Birren B."/>
        </authorList>
    </citation>
    <scope>NUCLEOTIDE SEQUENCE</scope>
    <source>
        <strain evidence="10">ATCC 30864</strain>
    </source>
</reference>
<feature type="transmembrane region" description="Helical" evidence="7">
    <location>
        <begin position="951"/>
        <end position="970"/>
    </location>
</feature>
<proteinExistence type="predicted"/>
<dbReference type="OMA" id="TMESAVC"/>
<feature type="region of interest" description="Disordered" evidence="6">
    <location>
        <begin position="365"/>
        <end position="465"/>
    </location>
</feature>
<evidence type="ECO:0000313" key="9">
    <source>
        <dbReference type="EMBL" id="KJE89532.1"/>
    </source>
</evidence>
<dbReference type="GO" id="GO:0005789">
    <property type="term" value="C:endoplasmic reticulum membrane"/>
    <property type="evidence" value="ECO:0007669"/>
    <property type="project" value="UniProtKB-SubCell"/>
</dbReference>
<feature type="compositionally biased region" description="Polar residues" evidence="6">
    <location>
        <begin position="438"/>
        <end position="448"/>
    </location>
</feature>
<dbReference type="InterPro" id="IPR035952">
    <property type="entry name" value="Rhomboid-like_sf"/>
</dbReference>
<comment type="subcellular location">
    <subcellularLocation>
        <location evidence="1">Endoplasmic reticulum membrane</location>
        <topology evidence="1">Multi-pass membrane protein</topology>
    </subcellularLocation>
</comment>
<protein>
    <recommendedName>
        <fullName evidence="8">Peptidase S54 rhomboid domain-containing protein</fullName>
    </recommendedName>
</protein>
<feature type="domain" description="Peptidase S54 rhomboid" evidence="8">
    <location>
        <begin position="885"/>
        <end position="1022"/>
    </location>
</feature>
<accession>A0A0D2VHW5</accession>
<dbReference type="STRING" id="595528.A0A0D2VHW5"/>
<feature type="region of interest" description="Disordered" evidence="6">
    <location>
        <begin position="491"/>
        <end position="557"/>
    </location>
</feature>
<dbReference type="InterPro" id="IPR022764">
    <property type="entry name" value="Peptidase_S54_rhomboid_dom"/>
</dbReference>
<organism evidence="9 10">
    <name type="scientific">Capsaspora owczarzaki (strain ATCC 30864)</name>
    <dbReference type="NCBI Taxonomy" id="595528"/>
    <lineage>
        <taxon>Eukaryota</taxon>
        <taxon>Filasterea</taxon>
        <taxon>Capsaspora</taxon>
    </lineage>
</organism>
<gene>
    <name evidence="9" type="ORF">CAOG_000981</name>
</gene>
<feature type="transmembrane region" description="Helical" evidence="7">
    <location>
        <begin position="1037"/>
        <end position="1059"/>
    </location>
</feature>
<evidence type="ECO:0000256" key="4">
    <source>
        <dbReference type="ARBA" id="ARBA00022989"/>
    </source>
</evidence>
<dbReference type="GO" id="GO:0042058">
    <property type="term" value="P:regulation of epidermal growth factor receptor signaling pathway"/>
    <property type="evidence" value="ECO:0007669"/>
    <property type="project" value="TreeGrafter"/>
</dbReference>
<evidence type="ECO:0000256" key="7">
    <source>
        <dbReference type="SAM" id="Phobius"/>
    </source>
</evidence>
<feature type="region of interest" description="Disordered" evidence="6">
    <location>
        <begin position="164"/>
        <end position="201"/>
    </location>
</feature>
<dbReference type="RefSeq" id="XP_004365852.1">
    <property type="nucleotide sequence ID" value="XM_004365795.2"/>
</dbReference>
<feature type="compositionally biased region" description="Low complexity" evidence="6">
    <location>
        <begin position="631"/>
        <end position="655"/>
    </location>
</feature>
<keyword evidence="4 7" id="KW-1133">Transmembrane helix</keyword>
<dbReference type="AlphaFoldDB" id="A0A0D2VHW5"/>
<evidence type="ECO:0000256" key="6">
    <source>
        <dbReference type="SAM" id="MobiDB-lite"/>
    </source>
</evidence>
<keyword evidence="2 7" id="KW-0812">Transmembrane</keyword>
<evidence type="ECO:0000256" key="1">
    <source>
        <dbReference type="ARBA" id="ARBA00004477"/>
    </source>
</evidence>
<feature type="compositionally biased region" description="Low complexity" evidence="6">
    <location>
        <begin position="449"/>
        <end position="463"/>
    </location>
</feature>
<feature type="region of interest" description="Disordered" evidence="6">
    <location>
        <begin position="631"/>
        <end position="669"/>
    </location>
</feature>
<dbReference type="Proteomes" id="UP000008743">
    <property type="component" value="Unassembled WGS sequence"/>
</dbReference>
<dbReference type="PhylomeDB" id="A0A0D2VHW5"/>
<feature type="transmembrane region" description="Helical" evidence="7">
    <location>
        <begin position="921"/>
        <end position="945"/>
    </location>
</feature>
<keyword evidence="10" id="KW-1185">Reference proteome</keyword>
<dbReference type="SUPFAM" id="SSF144091">
    <property type="entry name" value="Rhomboid-like"/>
    <property type="match status" value="1"/>
</dbReference>
<evidence type="ECO:0000259" key="8">
    <source>
        <dbReference type="Pfam" id="PF01694"/>
    </source>
</evidence>
<feature type="compositionally biased region" description="Low complexity" evidence="6">
    <location>
        <begin position="540"/>
        <end position="557"/>
    </location>
</feature>
<dbReference type="OrthoDB" id="2146116at2759"/>
<dbReference type="PANTHER" id="PTHR45965">
    <property type="entry name" value="INACTIVE RHOMBOID PROTEIN"/>
    <property type="match status" value="1"/>
</dbReference>
<feature type="transmembrane region" description="Helical" evidence="7">
    <location>
        <begin position="887"/>
        <end position="909"/>
    </location>
</feature>
<evidence type="ECO:0000256" key="3">
    <source>
        <dbReference type="ARBA" id="ARBA00022824"/>
    </source>
</evidence>
<dbReference type="EMBL" id="KE346360">
    <property type="protein sequence ID" value="KJE89532.1"/>
    <property type="molecule type" value="Genomic_DNA"/>
</dbReference>
<sequence>MAAFGFTESQLTAFRTAFGRFDQGTGLVRRPAADQLFDDVRETAELGQSDMSDFVELFESISKDGACGLREFVGILDTMKNNSRAGTRRMPRDAQRNGLRKPSLQNMAGQFKRGLTNFFGVSDEHQARWQHTIEQRTSRDGGIVMADGGTGTLVRLGSTINSSLRRLSRPGSVDPVPGANEGRGSSSSGNTSGPSSPQLARKTSRVGFHHLGNLAEEADTEYDTIPDLSLPQEIPMQRIASPPAAPAAPAAPPLLVRATPTAAARSPAATPAATAPQPAQHPAAYLGASESSLALAAAGVTEEEFLRLQEDELRFYAQRDAEIAAQAAALDQFAKRRELEKAATVGPSRAGPRPAMVVDTFDFSVPDAQTPSVPPPPRPDRSRTGSPVHFPGTPARGSPSPHSDVVQLGEGLPPPIPDRRSPAPDTRADAVLLGVPGQSRSRPASTVGPSASPARSPRPVSAVIPASWRGPEAPVFPNIRAAEMDGDVTVLRPASRDGSRPRSAAAGPAGQSPLRDPELEIRTLSVGGGRSTRGQRRQPRPAVASAFGAGSGGQQANAAPVSDFYAAALAASGIAVDAAVAQRAQSRPPAPVDYLAEDWFASDDVSGPPPAYTESDIIVSAASAGAFSMAASRSSNNNNNNNNNNNRGSSSSSSSRRPRGRASRIMPEHQRSWSRLDTLVKDQLRAMPVYKPWFTRFIIAIQLIMLIAELGKAGVAPIAFNIEVETANKAWFVGVRTYSRNSSANFWIGPDTKFLINFGAKYTPCIRQDAGIINALANQTIQEQSYVCCQRLGTPNVCGRMAPATCSPSIGTYTVDRVCSTVPNCTDIVLHPCTYGYLGTCELLTSDACDFLDGYYHEDKELCSEIEPMGDLCSHVGLQHRDDPAQWYRFISPIFLHVGIIHFIFVAIFENSVVGQVERSAGWLRTALIFFISGIGGDIISAIFVPNQPTVGGTGALFGFLGVLFVELFQSWQLCRRPVVELIKLILLVVIALVIGLLPWVDNWAHIGGFFFGVVAGIIFLPYIVFGKWDQRRKRILLVVCIPLLIMMFIASLVVFYALNVPNFCSWCRYADCVPFTPDFCTSQDLF</sequence>
<evidence type="ECO:0000256" key="2">
    <source>
        <dbReference type="ARBA" id="ARBA00022692"/>
    </source>
</evidence>
<feature type="transmembrane region" description="Helical" evidence="7">
    <location>
        <begin position="1007"/>
        <end position="1025"/>
    </location>
</feature>
<feature type="region of interest" description="Disordered" evidence="6">
    <location>
        <begin position="261"/>
        <end position="283"/>
    </location>
</feature>
<keyword evidence="3" id="KW-0256">Endoplasmic reticulum</keyword>
<dbReference type="PANTHER" id="PTHR45965:SF3">
    <property type="entry name" value="INACTIVE RHOMBOID PROTEIN 1"/>
    <property type="match status" value="1"/>
</dbReference>
<keyword evidence="5 7" id="KW-0472">Membrane</keyword>
<feature type="compositionally biased region" description="Basic and acidic residues" evidence="6">
    <location>
        <begin position="417"/>
        <end position="428"/>
    </location>
</feature>
<dbReference type="InParanoid" id="A0A0D2VHW5"/>
<dbReference type="Pfam" id="PF01694">
    <property type="entry name" value="Rhomboid"/>
    <property type="match status" value="1"/>
</dbReference>
<dbReference type="GO" id="GO:0050708">
    <property type="term" value="P:regulation of protein secretion"/>
    <property type="evidence" value="ECO:0007669"/>
    <property type="project" value="TreeGrafter"/>
</dbReference>
<dbReference type="GO" id="GO:0004252">
    <property type="term" value="F:serine-type endopeptidase activity"/>
    <property type="evidence" value="ECO:0007669"/>
    <property type="project" value="InterPro"/>
</dbReference>